<accession>A0A5B7KIA0</accession>
<feature type="compositionally biased region" description="Basic residues" evidence="1">
    <location>
        <begin position="40"/>
        <end position="49"/>
    </location>
</feature>
<keyword evidence="3" id="KW-1185">Reference proteome</keyword>
<name>A0A5B7KIA0_PORTR</name>
<feature type="compositionally biased region" description="Polar residues" evidence="1">
    <location>
        <begin position="29"/>
        <end position="38"/>
    </location>
</feature>
<protein>
    <submittedName>
        <fullName evidence="2">Uncharacterized protein</fullName>
    </submittedName>
</protein>
<proteinExistence type="predicted"/>
<dbReference type="Proteomes" id="UP000324222">
    <property type="component" value="Unassembled WGS sequence"/>
</dbReference>
<evidence type="ECO:0000313" key="2">
    <source>
        <dbReference type="EMBL" id="MPD04315.1"/>
    </source>
</evidence>
<feature type="region of interest" description="Disordered" evidence="1">
    <location>
        <begin position="29"/>
        <end position="55"/>
    </location>
</feature>
<sequence>MKNDQTKKSLAGECHDQREAVSAQGLQTLTGTFPLNHNKSSSRVKRTVTSRREQTSDLRARWAPLLLPLPWSLQTNRVSEKHTRGVRRRDAQGACQGMAHWLREAWEGGSHALCRTIGIQGSQHLASVLSYGSALTKQRFFASFHKTA</sequence>
<gene>
    <name evidence="2" type="ORF">E2C01_099995</name>
</gene>
<dbReference type="EMBL" id="VSRR010140482">
    <property type="protein sequence ID" value="MPD04315.1"/>
    <property type="molecule type" value="Genomic_DNA"/>
</dbReference>
<evidence type="ECO:0000256" key="1">
    <source>
        <dbReference type="SAM" id="MobiDB-lite"/>
    </source>
</evidence>
<dbReference type="AlphaFoldDB" id="A0A5B7KIA0"/>
<organism evidence="2 3">
    <name type="scientific">Portunus trituberculatus</name>
    <name type="common">Swimming crab</name>
    <name type="synonym">Neptunus trituberculatus</name>
    <dbReference type="NCBI Taxonomy" id="210409"/>
    <lineage>
        <taxon>Eukaryota</taxon>
        <taxon>Metazoa</taxon>
        <taxon>Ecdysozoa</taxon>
        <taxon>Arthropoda</taxon>
        <taxon>Crustacea</taxon>
        <taxon>Multicrustacea</taxon>
        <taxon>Malacostraca</taxon>
        <taxon>Eumalacostraca</taxon>
        <taxon>Eucarida</taxon>
        <taxon>Decapoda</taxon>
        <taxon>Pleocyemata</taxon>
        <taxon>Brachyura</taxon>
        <taxon>Eubrachyura</taxon>
        <taxon>Portunoidea</taxon>
        <taxon>Portunidae</taxon>
        <taxon>Portuninae</taxon>
        <taxon>Portunus</taxon>
    </lineage>
</organism>
<evidence type="ECO:0000313" key="3">
    <source>
        <dbReference type="Proteomes" id="UP000324222"/>
    </source>
</evidence>
<reference evidence="2 3" key="1">
    <citation type="submission" date="2019-05" db="EMBL/GenBank/DDBJ databases">
        <title>Another draft genome of Portunus trituberculatus and its Hox gene families provides insights of decapod evolution.</title>
        <authorList>
            <person name="Jeong J.-H."/>
            <person name="Song I."/>
            <person name="Kim S."/>
            <person name="Choi T."/>
            <person name="Kim D."/>
            <person name="Ryu S."/>
            <person name="Kim W."/>
        </authorList>
    </citation>
    <scope>NUCLEOTIDE SEQUENCE [LARGE SCALE GENOMIC DNA]</scope>
    <source>
        <tissue evidence="2">Muscle</tissue>
    </source>
</reference>
<comment type="caution">
    <text evidence="2">The sequence shown here is derived from an EMBL/GenBank/DDBJ whole genome shotgun (WGS) entry which is preliminary data.</text>
</comment>